<dbReference type="InterPro" id="IPR003812">
    <property type="entry name" value="Fido"/>
</dbReference>
<dbReference type="Gene3D" id="1.10.3290.10">
    <property type="entry name" value="Fido-like domain"/>
    <property type="match status" value="1"/>
</dbReference>
<evidence type="ECO:0000256" key="1">
    <source>
        <dbReference type="PIRSR" id="PIRSR640198-1"/>
    </source>
</evidence>
<dbReference type="Proteomes" id="UP000051497">
    <property type="component" value="Unassembled WGS sequence"/>
</dbReference>
<dbReference type="InterPro" id="IPR040198">
    <property type="entry name" value="Fido_containing"/>
</dbReference>
<dbReference type="InterPro" id="IPR036597">
    <property type="entry name" value="Fido-like_dom_sf"/>
</dbReference>
<name>A0A0Q9YMH8_9GAMM</name>
<dbReference type="OrthoDB" id="9807853at2"/>
<sequence length="499" mass="57596">MAQLYFAFDSNEAKRLSRLYTQSKLRRIYRAIYTDDLNTPIENIVKSNWMQLVQHIVPKGILSFRTAIDLKPIPYKENQNIAFITSSYVKTISLPGLIIKVSKGDNTSYIEQILPNLARSSVVRSLLENLSSTRSDYSNVKTIGEEGVENFLAKELRIRKETALNQIRKEAFIIANHLGFQIEYKKLNQIISALLSTHPEADFLKTPYAKAVAKKEPYDARRLKLFENLYLYIKKCTFRERAYQFNLSSLRNLSFFESYFSNYIEGTKFIIDEAEDIVFSGTTINHRHADSHDVLANYQLTNDPSEMILTPKNTNEFLALLKERHAYLMRGRPEKNPGEFKTGANKAGNTLFVEPEDVIGTLCHAFEFYQLLEEGLPKALFMQFIISEVHPFVDGNGRLCRIMMNAELFKAGLFKIIIPTVHRDNYLNGLRQASRDQYFYTYCKVIDQAQAYTESINWMEYDTARNKIESDHAEKSPEEGLPIFNRALRNLELSDLPKA</sequence>
<dbReference type="AlphaFoldDB" id="A0A0Q9YMH8"/>
<evidence type="ECO:0000313" key="5">
    <source>
        <dbReference type="EMBL" id="MCS5710353.1"/>
    </source>
</evidence>
<dbReference type="GO" id="GO:0005524">
    <property type="term" value="F:ATP binding"/>
    <property type="evidence" value="ECO:0007669"/>
    <property type="project" value="UniProtKB-KW"/>
</dbReference>
<dbReference type="PATRIC" id="fig|1590043.3.peg.1164"/>
<dbReference type="PANTHER" id="PTHR13504">
    <property type="entry name" value="FIDO DOMAIN-CONTAINING PROTEIN DDB_G0283145"/>
    <property type="match status" value="1"/>
</dbReference>
<reference evidence="5" key="3">
    <citation type="submission" date="2021-06" db="EMBL/GenBank/DDBJ databases">
        <title>Genomic Description and Analysis of Intracellular Bacteria, Candidatus Berkiella cookevillensis and Candidatus Berkiella aquae.</title>
        <authorList>
            <person name="Kidane D.T."/>
            <person name="Mehari Y.T."/>
            <person name="Rice F.C."/>
            <person name="Arivett B.A."/>
            <person name="Farone A.L."/>
            <person name="Berk S.G."/>
            <person name="Farone M.B."/>
        </authorList>
    </citation>
    <scope>NUCLEOTIDE SEQUENCE</scope>
    <source>
        <strain evidence="5">HT99</strain>
    </source>
</reference>
<dbReference type="STRING" id="295108.HT99x_01152"/>
<dbReference type="PANTHER" id="PTHR13504:SF38">
    <property type="entry name" value="FIDO DOMAIN-CONTAINING PROTEIN"/>
    <property type="match status" value="1"/>
</dbReference>
<dbReference type="EMBL" id="LKAJ01000003">
    <property type="protein sequence ID" value="KRG21958.1"/>
    <property type="molecule type" value="Genomic_DNA"/>
</dbReference>
<feature type="domain" description="Fido" evidence="3">
    <location>
        <begin position="316"/>
        <end position="448"/>
    </location>
</feature>
<feature type="binding site" evidence="2">
    <location>
        <begin position="394"/>
        <end position="401"/>
    </location>
    <ligand>
        <name>ATP</name>
        <dbReference type="ChEBI" id="CHEBI:30616"/>
    </ligand>
</feature>
<keyword evidence="2" id="KW-0067">ATP-binding</keyword>
<keyword evidence="6" id="KW-1185">Reference proteome</keyword>
<dbReference type="SUPFAM" id="SSF140931">
    <property type="entry name" value="Fic-like"/>
    <property type="match status" value="1"/>
</dbReference>
<reference evidence="4" key="1">
    <citation type="submission" date="2015-09" db="EMBL/GenBank/DDBJ databases">
        <title>Draft Genome Sequences of Two Novel Amoeba-resistant Intranuclear Bacteria, Candidatus Berkiella cookevillensis and Candidatus Berkiella aquae.</title>
        <authorList>
            <person name="Mehari Y.T."/>
            <person name="Arivett B.A."/>
            <person name="Farone A.L."/>
            <person name="Gunderson J.H."/>
            <person name="Farone M.B."/>
        </authorList>
    </citation>
    <scope>NUCLEOTIDE SEQUENCE [LARGE SCALE GENOMIC DNA]</scope>
    <source>
        <strain evidence="4">HT99</strain>
    </source>
</reference>
<dbReference type="RefSeq" id="WP_075065772.1">
    <property type="nucleotide sequence ID" value="NZ_LKAJ02000001.1"/>
</dbReference>
<gene>
    <name evidence="5" type="ORF">HT99x_002845</name>
    <name evidence="4" type="ORF">HT99x_01152</name>
</gene>
<dbReference type="EMBL" id="LKAJ02000001">
    <property type="protein sequence ID" value="MCS5710353.1"/>
    <property type="molecule type" value="Genomic_DNA"/>
</dbReference>
<evidence type="ECO:0000256" key="2">
    <source>
        <dbReference type="PIRSR" id="PIRSR640198-2"/>
    </source>
</evidence>
<dbReference type="Pfam" id="PF02661">
    <property type="entry name" value="Fic"/>
    <property type="match status" value="1"/>
</dbReference>
<protein>
    <submittedName>
        <fullName evidence="5">Fic family protein</fullName>
    </submittedName>
    <submittedName>
        <fullName evidence="4">Fic/DOC family protein</fullName>
    </submittedName>
</protein>
<evidence type="ECO:0000259" key="3">
    <source>
        <dbReference type="PROSITE" id="PS51459"/>
    </source>
</evidence>
<reference evidence="5" key="2">
    <citation type="journal article" date="2016" name="Genome Announc.">
        <title>Draft Genome Sequences of Two Novel Amoeba-Resistant Intranuclear Bacteria, 'Candidatus Berkiella cookevillensis' and 'Candidatus Berkiella aquae'.</title>
        <authorList>
            <person name="Mehari Y.T."/>
            <person name="Arivett B.A."/>
            <person name="Farone A.L."/>
            <person name="Gunderson J.H."/>
            <person name="Farone M.B."/>
        </authorList>
    </citation>
    <scope>NUCLEOTIDE SEQUENCE</scope>
    <source>
        <strain evidence="5">HT99</strain>
    </source>
</reference>
<comment type="caution">
    <text evidence="4">The sequence shown here is derived from an EMBL/GenBank/DDBJ whole genome shotgun (WGS) entry which is preliminary data.</text>
</comment>
<keyword evidence="2" id="KW-0547">Nucleotide-binding</keyword>
<accession>A0A0Q9YMH8</accession>
<evidence type="ECO:0000313" key="4">
    <source>
        <dbReference type="EMBL" id="KRG21958.1"/>
    </source>
</evidence>
<feature type="active site" evidence="1">
    <location>
        <position position="390"/>
    </location>
</feature>
<dbReference type="PROSITE" id="PS51459">
    <property type="entry name" value="FIDO"/>
    <property type="match status" value="1"/>
</dbReference>
<organism evidence="4">
    <name type="scientific">Candidatus Berkiella aquae</name>
    <dbReference type="NCBI Taxonomy" id="295108"/>
    <lineage>
        <taxon>Bacteria</taxon>
        <taxon>Pseudomonadati</taxon>
        <taxon>Pseudomonadota</taxon>
        <taxon>Gammaproteobacteria</taxon>
        <taxon>Candidatus Berkiellales</taxon>
        <taxon>Candidatus Berkiellaceae</taxon>
        <taxon>Candidatus Berkiella</taxon>
    </lineage>
</organism>
<proteinExistence type="predicted"/>
<evidence type="ECO:0000313" key="6">
    <source>
        <dbReference type="Proteomes" id="UP000051497"/>
    </source>
</evidence>